<proteinExistence type="predicted"/>
<dbReference type="SUPFAM" id="SSF48317">
    <property type="entry name" value="Acid phosphatase/Vanadium-dependent haloperoxidase"/>
    <property type="match status" value="1"/>
</dbReference>
<gene>
    <name evidence="3" type="ORF">CI610_02089</name>
</gene>
<protein>
    <recommendedName>
        <fullName evidence="2">Phosphatidic acid phosphatase type 2/haloperoxidase domain-containing protein</fullName>
    </recommendedName>
</protein>
<feature type="transmembrane region" description="Helical" evidence="1">
    <location>
        <begin position="51"/>
        <end position="69"/>
    </location>
</feature>
<dbReference type="InterPro" id="IPR036938">
    <property type="entry name" value="PAP2/HPO_sf"/>
</dbReference>
<keyword evidence="1" id="KW-0472">Membrane</keyword>
<evidence type="ECO:0000313" key="3">
    <source>
        <dbReference type="EMBL" id="PJE78966.1"/>
    </source>
</evidence>
<reference evidence="3" key="1">
    <citation type="journal article" date="2017" name="Appl. Environ. Microbiol.">
        <title>Molecular characterization of an Endozoicomonas-like organism causing infection in king scallop Pecten maximus L.</title>
        <authorList>
            <person name="Cano I."/>
            <person name="van Aerle R."/>
            <person name="Ross S."/>
            <person name="Verner-Jeffreys D.W."/>
            <person name="Paley R.K."/>
            <person name="Rimmer G."/>
            <person name="Ryder D."/>
            <person name="Hooper P."/>
            <person name="Stone D."/>
            <person name="Feist S.W."/>
        </authorList>
    </citation>
    <scope>NUCLEOTIDE SEQUENCE</scope>
</reference>
<feature type="transmembrane region" description="Helical" evidence="1">
    <location>
        <begin position="209"/>
        <end position="228"/>
    </location>
</feature>
<feature type="transmembrane region" description="Helical" evidence="1">
    <location>
        <begin position="27"/>
        <end position="44"/>
    </location>
</feature>
<feature type="domain" description="Phosphatidic acid phosphatase type 2/haloperoxidase" evidence="2">
    <location>
        <begin position="46"/>
        <end position="157"/>
    </location>
</feature>
<dbReference type="InterPro" id="IPR000326">
    <property type="entry name" value="PAP2/HPO"/>
</dbReference>
<keyword evidence="1" id="KW-0812">Transmembrane</keyword>
<feature type="transmembrane region" description="Helical" evidence="1">
    <location>
        <begin position="142"/>
        <end position="164"/>
    </location>
</feature>
<evidence type="ECO:0000259" key="2">
    <source>
        <dbReference type="SMART" id="SM00014"/>
    </source>
</evidence>
<organism evidence="3">
    <name type="scientific">invertebrate metagenome</name>
    <dbReference type="NCBI Taxonomy" id="1711999"/>
    <lineage>
        <taxon>unclassified sequences</taxon>
        <taxon>metagenomes</taxon>
        <taxon>organismal metagenomes</taxon>
    </lineage>
</organism>
<dbReference type="PANTHER" id="PTHR14969:SF13">
    <property type="entry name" value="AT30094P"/>
    <property type="match status" value="1"/>
</dbReference>
<name>A0A2H9T6X5_9ZZZZ</name>
<dbReference type="PANTHER" id="PTHR14969">
    <property type="entry name" value="SPHINGOSINE-1-PHOSPHATE PHOSPHOHYDROLASE"/>
    <property type="match status" value="1"/>
</dbReference>
<feature type="transmembrane region" description="Helical" evidence="1">
    <location>
        <begin position="240"/>
        <end position="259"/>
    </location>
</feature>
<evidence type="ECO:0000256" key="1">
    <source>
        <dbReference type="SAM" id="Phobius"/>
    </source>
</evidence>
<feature type="transmembrane region" description="Helical" evidence="1">
    <location>
        <begin position="271"/>
        <end position="292"/>
    </location>
</feature>
<feature type="transmembrane region" description="Helical" evidence="1">
    <location>
        <begin position="176"/>
        <end position="197"/>
    </location>
</feature>
<dbReference type="EMBL" id="NSIT01000111">
    <property type="protein sequence ID" value="PJE78966.1"/>
    <property type="molecule type" value="Genomic_DNA"/>
</dbReference>
<dbReference type="Gene3D" id="1.20.144.10">
    <property type="entry name" value="Phosphatidic acid phosphatase type 2/haloperoxidase"/>
    <property type="match status" value="1"/>
</dbReference>
<dbReference type="Pfam" id="PF01569">
    <property type="entry name" value="PAP2"/>
    <property type="match status" value="1"/>
</dbReference>
<accession>A0A2H9T6X5</accession>
<comment type="caution">
    <text evidence="3">The sequence shown here is derived from an EMBL/GenBank/DDBJ whole genome shotgun (WGS) entry which is preliminary data.</text>
</comment>
<dbReference type="SMART" id="SM00014">
    <property type="entry name" value="acidPPc"/>
    <property type="match status" value="1"/>
</dbReference>
<dbReference type="AlphaFoldDB" id="A0A2H9T6X5"/>
<keyword evidence="1" id="KW-1133">Transmembrane helix</keyword>
<sequence length="305" mass="34226">MDGFPIAELQYWLQPIDSILRELSLHAYSYHYLLLAAILYWAGYRSLASRLGVVVLFSTLIFGGCRQFFPAQRPYWLDPGLFNGVKESGYGMPSGHSQNAVVFWGIIAASIRKSIVILIALLMIALLAVSRLYLGVHFLSQVVWGLAIGAVLVFCIMTCEKCFLSWFNRQQQVLQLLLAFLVALIPMLVILSLRELVEIGEGNGASKPYQRLIFLSGMTVGMTTGLTFSKGKFLQKPSMFLWVTRVLPGIASVCLLWSFSSGLSTGIDRSVVVYLVEGIRGLLIVWWGVWFWPGLHRKMEKAYSR</sequence>